<reference evidence="1 2" key="1">
    <citation type="submission" date="2014-03" db="EMBL/GenBank/DDBJ databases">
        <title>Genomics of Bifidobacteria.</title>
        <authorList>
            <person name="Ventura M."/>
            <person name="Milani C."/>
            <person name="Lugli G.A."/>
        </authorList>
    </citation>
    <scope>NUCLEOTIDE SEQUENCE [LARGE SCALE GENOMIC DNA]</scope>
    <source>
        <strain evidence="1 2">LMG 21775</strain>
    </source>
</reference>
<comment type="caution">
    <text evidence="1">The sequence shown here is derived from an EMBL/GenBank/DDBJ whole genome shotgun (WGS) entry which is preliminary data.</text>
</comment>
<proteinExistence type="predicted"/>
<dbReference type="eggNOG" id="COG4367">
    <property type="taxonomic scope" value="Bacteria"/>
</dbReference>
<dbReference type="GeneID" id="98301197"/>
<dbReference type="InterPro" id="IPR018757">
    <property type="entry name" value="DUF2316"/>
</dbReference>
<evidence type="ECO:0000313" key="2">
    <source>
        <dbReference type="Proteomes" id="UP000029050"/>
    </source>
</evidence>
<dbReference type="EMBL" id="JGZI01000008">
    <property type="protein sequence ID" value="KFI82888.1"/>
    <property type="molecule type" value="Genomic_DNA"/>
</dbReference>
<name>A0A087CHY8_9BIFI</name>
<dbReference type="RefSeq" id="WP_033497260.1">
    <property type="nucleotide sequence ID" value="NZ_BAABVZ010000001.1"/>
</dbReference>
<accession>A0A087CHY8</accession>
<keyword evidence="2" id="KW-1185">Reference proteome</keyword>
<dbReference type="STRING" id="218140.BPSY_0678"/>
<dbReference type="AlphaFoldDB" id="A0A087CHY8"/>
<organism evidence="1 2">
    <name type="scientific">Bifidobacterium psychraerophilum</name>
    <dbReference type="NCBI Taxonomy" id="218140"/>
    <lineage>
        <taxon>Bacteria</taxon>
        <taxon>Bacillati</taxon>
        <taxon>Actinomycetota</taxon>
        <taxon>Actinomycetes</taxon>
        <taxon>Bifidobacteriales</taxon>
        <taxon>Bifidobacteriaceae</taxon>
        <taxon>Bifidobacterium</taxon>
    </lineage>
</organism>
<dbReference type="Proteomes" id="UP000029050">
    <property type="component" value="Unassembled WGS sequence"/>
</dbReference>
<dbReference type="Pfam" id="PF10078">
    <property type="entry name" value="DUF2316"/>
    <property type="match status" value="1"/>
</dbReference>
<sequence length="100" mass="11218">MSLNGAQRNATRAEFRRNFQLLDLAPGDAARALGVDDARIEGIMSLELVRHLEDAWVLRAFLIDRAEESGVQLVPFTALRGDPEDYPFLDAERVHAQLLD</sequence>
<gene>
    <name evidence="1" type="ORF">BPSY_0678</name>
</gene>
<dbReference type="OrthoDB" id="3233189at2"/>
<protein>
    <submittedName>
        <fullName evidence="1">Uncharacterized protein</fullName>
    </submittedName>
</protein>
<evidence type="ECO:0000313" key="1">
    <source>
        <dbReference type="EMBL" id="KFI82888.1"/>
    </source>
</evidence>